<dbReference type="PROSITE" id="PS51257">
    <property type="entry name" value="PROKAR_LIPOPROTEIN"/>
    <property type="match status" value="1"/>
</dbReference>
<dbReference type="Proteomes" id="UP001206924">
    <property type="component" value="Unassembled WGS sequence"/>
</dbReference>
<feature type="compositionally biased region" description="Polar residues" evidence="1">
    <location>
        <begin position="33"/>
        <end position="48"/>
    </location>
</feature>
<sequence length="243" mass="25026">MKKSIKAGALLVAGVFVLSGCGSSEGSSDSGSAETKSASAKPTPTTQAVGEKQYTADELEKALAAVMKDKNLDGPLGNDETVRPEMMNAVDPLEGITIAPASCDVLASTNINKVLDNAYIAVLLLNETDSLTVVSHSDPAVLEKQVEDNDSLLGECAQYTMEGPGGQATVINKGIEASTDADTTQAFHSITSNGTVEEGITQVAGASGTTNIAARFVNSADPEASVAEAEELIDAVYAELEKQ</sequence>
<evidence type="ECO:0000256" key="1">
    <source>
        <dbReference type="SAM" id="MobiDB-lite"/>
    </source>
</evidence>
<name>A0ABT1NXH6_9MICC</name>
<accession>A0ABT1NXH6</accession>
<feature type="region of interest" description="Disordered" evidence="1">
    <location>
        <begin position="24"/>
        <end position="52"/>
    </location>
</feature>
<evidence type="ECO:0000313" key="2">
    <source>
        <dbReference type="EMBL" id="MCQ1951404.1"/>
    </source>
</evidence>
<organism evidence="2 3">
    <name type="scientific">Arthrobacter jinronghuae</name>
    <dbReference type="NCBI Taxonomy" id="2964609"/>
    <lineage>
        <taxon>Bacteria</taxon>
        <taxon>Bacillati</taxon>
        <taxon>Actinomycetota</taxon>
        <taxon>Actinomycetes</taxon>
        <taxon>Micrococcales</taxon>
        <taxon>Micrococcaceae</taxon>
        <taxon>Arthrobacter</taxon>
    </lineage>
</organism>
<dbReference type="EMBL" id="JANFLP010000017">
    <property type="protein sequence ID" value="MCQ1951404.1"/>
    <property type="molecule type" value="Genomic_DNA"/>
</dbReference>
<proteinExistence type="predicted"/>
<evidence type="ECO:0008006" key="4">
    <source>
        <dbReference type="Google" id="ProtNLM"/>
    </source>
</evidence>
<keyword evidence="3" id="KW-1185">Reference proteome</keyword>
<dbReference type="RefSeq" id="WP_255866449.1">
    <property type="nucleotide sequence ID" value="NZ_CP104263.1"/>
</dbReference>
<evidence type="ECO:0000313" key="3">
    <source>
        <dbReference type="Proteomes" id="UP001206924"/>
    </source>
</evidence>
<gene>
    <name evidence="2" type="ORF">NNX28_15900</name>
</gene>
<protein>
    <recommendedName>
        <fullName evidence="4">PknH-like extracellular domain-containing protein</fullName>
    </recommendedName>
</protein>
<reference evidence="2 3" key="1">
    <citation type="submission" date="2022-07" db="EMBL/GenBank/DDBJ databases">
        <title>Novel species in genus Arthrobacter.</title>
        <authorList>
            <person name="Liu Y."/>
        </authorList>
    </citation>
    <scope>NUCLEOTIDE SEQUENCE [LARGE SCALE GENOMIC DNA]</scope>
    <source>
        <strain evidence="3">zg-Y859</strain>
    </source>
</reference>
<comment type="caution">
    <text evidence="2">The sequence shown here is derived from an EMBL/GenBank/DDBJ whole genome shotgun (WGS) entry which is preliminary data.</text>
</comment>